<evidence type="ECO:0000256" key="1">
    <source>
        <dbReference type="SAM" id="MobiDB-lite"/>
    </source>
</evidence>
<feature type="compositionally biased region" description="Basic and acidic residues" evidence="1">
    <location>
        <begin position="1"/>
        <end position="15"/>
    </location>
</feature>
<gene>
    <name evidence="2" type="ORF">FHX72_002621</name>
</gene>
<evidence type="ECO:0000313" key="2">
    <source>
        <dbReference type="EMBL" id="MBB2958475.1"/>
    </source>
</evidence>
<feature type="region of interest" description="Disordered" evidence="1">
    <location>
        <begin position="1"/>
        <end position="68"/>
    </location>
</feature>
<name>A0A7W4YH04_9MICO</name>
<dbReference type="Proteomes" id="UP000545286">
    <property type="component" value="Unassembled WGS sequence"/>
</dbReference>
<dbReference type="EMBL" id="JACHWJ010000004">
    <property type="protein sequence ID" value="MBB2958475.1"/>
    <property type="molecule type" value="Genomic_DNA"/>
</dbReference>
<feature type="compositionally biased region" description="Low complexity" evidence="1">
    <location>
        <begin position="35"/>
        <end position="44"/>
    </location>
</feature>
<sequence length="68" mass="6618">MSHADTPRTHDHEGSNEFNDETTDEGSVGAGGATADGAIAEALGTDQPLTSDEGSVGAGGASADGTRS</sequence>
<accession>A0A7W4YH04</accession>
<dbReference type="AlphaFoldDB" id="A0A7W4YH04"/>
<comment type="caution">
    <text evidence="2">The sequence shown here is derived from an EMBL/GenBank/DDBJ whole genome shotgun (WGS) entry which is preliminary data.</text>
</comment>
<protein>
    <submittedName>
        <fullName evidence="2">Uncharacterized protein</fullName>
    </submittedName>
</protein>
<proteinExistence type="predicted"/>
<organism evidence="2 3">
    <name type="scientific">Pseudoclavibacter helvolus</name>
    <dbReference type="NCBI Taxonomy" id="255205"/>
    <lineage>
        <taxon>Bacteria</taxon>
        <taxon>Bacillati</taxon>
        <taxon>Actinomycetota</taxon>
        <taxon>Actinomycetes</taxon>
        <taxon>Micrococcales</taxon>
        <taxon>Microbacteriaceae</taxon>
        <taxon>Pseudoclavibacter</taxon>
    </lineage>
</organism>
<keyword evidence="3" id="KW-1185">Reference proteome</keyword>
<evidence type="ECO:0000313" key="3">
    <source>
        <dbReference type="Proteomes" id="UP000545286"/>
    </source>
</evidence>
<reference evidence="2 3" key="1">
    <citation type="submission" date="2020-08" db="EMBL/GenBank/DDBJ databases">
        <title>Sequencing the genomes of 1000 actinobacteria strains.</title>
        <authorList>
            <person name="Klenk H.-P."/>
        </authorList>
    </citation>
    <scope>NUCLEOTIDE SEQUENCE [LARGE SCALE GENOMIC DNA]</scope>
    <source>
        <strain evidence="2 3">DSM 20419</strain>
    </source>
</reference>
<dbReference type="RefSeq" id="WP_068483660.1">
    <property type="nucleotide sequence ID" value="NZ_CZJS01000144.1"/>
</dbReference>